<reference evidence="1" key="1">
    <citation type="submission" date="2009-10" db="EMBL/GenBank/DDBJ databases">
        <title>Complete sequence of Bacillus selenitireducens MLS10.</title>
        <authorList>
            <consortium name="US DOE Joint Genome Institute"/>
            <person name="Lucas S."/>
            <person name="Copeland A."/>
            <person name="Lapidus A."/>
            <person name="Glavina del Rio T."/>
            <person name="Dalin E."/>
            <person name="Tice H."/>
            <person name="Bruce D."/>
            <person name="Goodwin L."/>
            <person name="Pitluck S."/>
            <person name="Sims D."/>
            <person name="Brettin T."/>
            <person name="Detter J.C."/>
            <person name="Han C."/>
            <person name="Larimer F."/>
            <person name="Land M."/>
            <person name="Hauser L."/>
            <person name="Kyrpides N."/>
            <person name="Ovchinnikova G."/>
            <person name="Stolz J."/>
        </authorList>
    </citation>
    <scope>NUCLEOTIDE SEQUENCE [LARGE SCALE GENOMIC DNA]</scope>
    <source>
        <strain evidence="1">MLS10</strain>
    </source>
</reference>
<dbReference type="GO" id="GO:0005829">
    <property type="term" value="C:cytosol"/>
    <property type="evidence" value="ECO:0007669"/>
    <property type="project" value="TreeGrafter"/>
</dbReference>
<dbReference type="SFLD" id="SFLDG01144">
    <property type="entry name" value="C2.B.4:_PGP_Like"/>
    <property type="match status" value="1"/>
</dbReference>
<dbReference type="InterPro" id="IPR036412">
    <property type="entry name" value="HAD-like_sf"/>
</dbReference>
<dbReference type="SFLD" id="SFLDS00003">
    <property type="entry name" value="Haloacid_Dehalogenase"/>
    <property type="match status" value="1"/>
</dbReference>
<dbReference type="GO" id="GO:0016791">
    <property type="term" value="F:phosphatase activity"/>
    <property type="evidence" value="ECO:0007669"/>
    <property type="project" value="TreeGrafter"/>
</dbReference>
<name>D6XVH3_BACIE</name>
<dbReference type="SFLD" id="SFLDG01140">
    <property type="entry name" value="C2.B:_Phosphomannomutase_and_P"/>
    <property type="match status" value="1"/>
</dbReference>
<dbReference type="GO" id="GO:0000287">
    <property type="term" value="F:magnesium ion binding"/>
    <property type="evidence" value="ECO:0007669"/>
    <property type="project" value="TreeGrafter"/>
</dbReference>
<dbReference type="PANTHER" id="PTHR10000:SF55">
    <property type="entry name" value="5-AMINO-6-(5-PHOSPHO-D-RIBITYLAMINO)URACIL PHOSPHATASE YCSE"/>
    <property type="match status" value="1"/>
</dbReference>
<accession>D6XVH3</accession>
<dbReference type="EMBL" id="CP001791">
    <property type="protein sequence ID" value="ADH99711.1"/>
    <property type="molecule type" value="Genomic_DNA"/>
</dbReference>
<protein>
    <submittedName>
        <fullName evidence="1">Cof-like hydrolase</fullName>
    </submittedName>
</protein>
<dbReference type="Gene3D" id="3.40.50.1000">
    <property type="entry name" value="HAD superfamily/HAD-like"/>
    <property type="match status" value="1"/>
</dbReference>
<dbReference type="HOGENOM" id="CLU_044146_1_3_9"/>
<dbReference type="Pfam" id="PF08282">
    <property type="entry name" value="Hydrolase_3"/>
    <property type="match status" value="1"/>
</dbReference>
<dbReference type="Proteomes" id="UP000000271">
    <property type="component" value="Chromosome"/>
</dbReference>
<dbReference type="Gene3D" id="3.30.1240.10">
    <property type="match status" value="1"/>
</dbReference>
<sequence>MKNIRLIASDMDGTLLKDGWRISKTNVEAIKQAEAMGITFIAATGRDYFEASGPLKEAGLSIPMVCVNGADVRNPDGSCIHRRSIDDSLLSSIQAVLEKERIYYELYTSEGAFTNNKAEGLDLVVDLLLSSGDFSSEKDAKELAQMRFDAGTIRVVDSYSDLPGDRDPDVLKLLAFSNDEAKRERIKKELAFLDVAVSASAKENLEITHRDATKGHGVLKMAKRLNIKPHEIMAIGDNLNDLSMFDVAGTAVAMANAGETVKQVSDILTRRNDEDGVAYVVDQVLTARSDV</sequence>
<dbReference type="KEGG" id="bse:Bsel_2207"/>
<keyword evidence="2" id="KW-1185">Reference proteome</keyword>
<dbReference type="NCBIfam" id="TIGR01484">
    <property type="entry name" value="HAD-SF-IIB"/>
    <property type="match status" value="1"/>
</dbReference>
<gene>
    <name evidence="1" type="ordered locus">Bsel_2207</name>
</gene>
<proteinExistence type="predicted"/>
<dbReference type="InterPro" id="IPR006379">
    <property type="entry name" value="HAD-SF_hydro_IIB"/>
</dbReference>
<dbReference type="OrthoDB" id="9806027at2"/>
<evidence type="ECO:0000313" key="1">
    <source>
        <dbReference type="EMBL" id="ADH99711.1"/>
    </source>
</evidence>
<dbReference type="SUPFAM" id="SSF56784">
    <property type="entry name" value="HAD-like"/>
    <property type="match status" value="1"/>
</dbReference>
<dbReference type="InterPro" id="IPR000150">
    <property type="entry name" value="Cof"/>
</dbReference>
<dbReference type="RefSeq" id="WP_013173133.1">
    <property type="nucleotide sequence ID" value="NC_014219.1"/>
</dbReference>
<dbReference type="PANTHER" id="PTHR10000">
    <property type="entry name" value="PHOSPHOSERINE PHOSPHATASE"/>
    <property type="match status" value="1"/>
</dbReference>
<dbReference type="AlphaFoldDB" id="D6XVH3"/>
<organism evidence="1 2">
    <name type="scientific">Bacillus selenitireducens (strain ATCC 700615 / DSM 15326 / MLS10)</name>
    <dbReference type="NCBI Taxonomy" id="439292"/>
    <lineage>
        <taxon>Bacteria</taxon>
        <taxon>Bacillati</taxon>
        <taxon>Bacillota</taxon>
        <taxon>Bacilli</taxon>
        <taxon>Bacillales</taxon>
        <taxon>Bacillaceae</taxon>
        <taxon>Salisediminibacterium</taxon>
    </lineage>
</organism>
<dbReference type="eggNOG" id="COG0561">
    <property type="taxonomic scope" value="Bacteria"/>
</dbReference>
<dbReference type="InterPro" id="IPR023214">
    <property type="entry name" value="HAD_sf"/>
</dbReference>
<dbReference type="NCBIfam" id="TIGR00099">
    <property type="entry name" value="Cof-subfamily"/>
    <property type="match status" value="1"/>
</dbReference>
<dbReference type="CDD" id="cd07516">
    <property type="entry name" value="HAD_Pase"/>
    <property type="match status" value="1"/>
</dbReference>
<dbReference type="STRING" id="439292.Bsel_2207"/>
<evidence type="ECO:0000313" key="2">
    <source>
        <dbReference type="Proteomes" id="UP000000271"/>
    </source>
</evidence>